<evidence type="ECO:0008006" key="7">
    <source>
        <dbReference type="Google" id="ProtNLM"/>
    </source>
</evidence>
<feature type="compositionally biased region" description="Low complexity" evidence="2">
    <location>
        <begin position="188"/>
        <end position="200"/>
    </location>
</feature>
<dbReference type="InterPro" id="IPR014811">
    <property type="entry name" value="ArgoL1"/>
</dbReference>
<evidence type="ECO:0000313" key="6">
    <source>
        <dbReference type="Proteomes" id="UP001075354"/>
    </source>
</evidence>
<proteinExistence type="inferred from homology"/>
<dbReference type="InterPro" id="IPR045246">
    <property type="entry name" value="Piwi_ago-like"/>
</dbReference>
<dbReference type="SUPFAM" id="SSF101690">
    <property type="entry name" value="PAZ domain"/>
    <property type="match status" value="1"/>
</dbReference>
<feature type="compositionally biased region" description="Gly residues" evidence="2">
    <location>
        <begin position="9"/>
        <end position="20"/>
    </location>
</feature>
<accession>A0AAV7XI33</accession>
<sequence length="1081" mass="119710">MGKNRKGKGGGGGGAGGGDGNQQQPPQPQAPQTPQTPSPTDADGWVTQPPKGRGQGGQGGQGGQPQQGQGRGQGGQPQQGQAWGQGGQPQQGQGRGQGGQPQQGQAWGQGGQPQQGQGRGRGGQPQQGQGRGQGGQPQQGQAWGQGGQPQQGQGRGRGGQPGRGRGGPQAQAPGQGHPPGAPQGGAWGQQRPGGAQQFAPAPTPSPTPIPTPAPSHSPSPSQSPAPQQASQPQRASQPQQVGQASSAKQSPSRGPPGKQIALPLRANCPPEKKFGKPIPLEVNHLLVQFDQRRTDPIYHYDVTIDPDKPKRFMRPVMEEVKRLYYPKNHPGFDGRKNLYSRGPLPIDEQATKIVNVVDEERDDKKPKTFNVTIKKVRSNISLKDLFAYQLGSSSTTPQDVIQAIDVVLRSAAARRFVQVGRSFFWQSPGGREYDLGSGMECYLGYFQSFVMGRQPYLNLDVAHKGFPKAQYLIDMLAEFDFRARSPEEVMQRYERDIERHLKGLKVEYEIPGVESSKRTYRVNGFRRDALKERFQTKDGKTFTIGEYFAKEKRYNLKYPYLPVLHVGAREKEILVPMELCKLAKAQVTQKKLDEGQTSAMIKLAATSVEKRKDKIKMAMAQAKLNASPEVQEFGLSVANEFAKVEGRILQPPKLDYKQQQVQPFKGVWRGGQFLQSRPLKKWICVCFAGYVKRDELSSFMNNLVKEANTLQMMMSDPDPPIMIERSRNPKGDLAQILPDLKKKGYELVLIVLDGRNKQLYGQVKQSAEINVGILTQCVKDNTVQRRNNQATVHNIMLKINAKFNGTNQKIANASQVKCMGNNSKVLIFGADVTHPSPDSKDIPSVAAVTASHDIFGFKYNVKIRLQPPRQEMIDDLENIVFDQLNIYKQETGALPQHIIFYRDGVSEGQFQQVLEIELTALRQACARAACRPKVTFLVVQKRHHTRFFPTNPRFSEDRNGNVPAGTIVDTEICHPTEIDFYLVSHASIQGVARPTKYHVLCDEANMSENEIHYLTYNLCHLFTRCDRAVSYPAPTYYAHLAASRGRVYLEGHNIKLEDLKRESKKIETAMNFTNMSPMYFV</sequence>
<dbReference type="InterPro" id="IPR032474">
    <property type="entry name" value="Argonaute_N"/>
</dbReference>
<comment type="similarity">
    <text evidence="1">Belongs to the argonaute family.</text>
</comment>
<dbReference type="InterPro" id="IPR036397">
    <property type="entry name" value="RNaseH_sf"/>
</dbReference>
<feature type="region of interest" description="Disordered" evidence="2">
    <location>
        <begin position="1"/>
        <end position="270"/>
    </location>
</feature>
<dbReference type="GO" id="GO:0034587">
    <property type="term" value="P:piRNA processing"/>
    <property type="evidence" value="ECO:0007669"/>
    <property type="project" value="UniProtKB-ARBA"/>
</dbReference>
<comment type="caution">
    <text evidence="5">The sequence shown here is derived from an EMBL/GenBank/DDBJ whole genome shotgun (WGS) entry which is preliminary data.</text>
</comment>
<dbReference type="Gene3D" id="3.30.420.10">
    <property type="entry name" value="Ribonuclease H-like superfamily/Ribonuclease H"/>
    <property type="match status" value="1"/>
</dbReference>
<dbReference type="InterPro" id="IPR003100">
    <property type="entry name" value="PAZ_dom"/>
</dbReference>
<dbReference type="Gene3D" id="3.40.50.2300">
    <property type="match status" value="1"/>
</dbReference>
<dbReference type="GO" id="GO:0003723">
    <property type="term" value="F:RNA binding"/>
    <property type="evidence" value="ECO:0007669"/>
    <property type="project" value="InterPro"/>
</dbReference>
<name>A0AAV7XI33_9NEOP</name>
<dbReference type="CDD" id="cd02846">
    <property type="entry name" value="PAZ_argonaute_like"/>
    <property type="match status" value="1"/>
</dbReference>
<dbReference type="Pfam" id="PF16487">
    <property type="entry name" value="ArgoMid"/>
    <property type="match status" value="1"/>
</dbReference>
<dbReference type="Pfam" id="PF16488">
    <property type="entry name" value="ArgoL2"/>
    <property type="match status" value="1"/>
</dbReference>
<dbReference type="Pfam" id="PF08699">
    <property type="entry name" value="ArgoL1"/>
    <property type="match status" value="1"/>
</dbReference>
<dbReference type="Pfam" id="PF02170">
    <property type="entry name" value="PAZ"/>
    <property type="match status" value="1"/>
</dbReference>
<dbReference type="SUPFAM" id="SSF53098">
    <property type="entry name" value="Ribonuclease H-like"/>
    <property type="match status" value="1"/>
</dbReference>
<dbReference type="InterPro" id="IPR036085">
    <property type="entry name" value="PAZ_dom_sf"/>
</dbReference>
<dbReference type="InterPro" id="IPR003165">
    <property type="entry name" value="Piwi"/>
</dbReference>
<evidence type="ECO:0000259" key="4">
    <source>
        <dbReference type="PROSITE" id="PS50822"/>
    </source>
</evidence>
<dbReference type="SMART" id="SM00949">
    <property type="entry name" value="PAZ"/>
    <property type="match status" value="1"/>
</dbReference>
<evidence type="ECO:0000259" key="3">
    <source>
        <dbReference type="PROSITE" id="PS50821"/>
    </source>
</evidence>
<feature type="compositionally biased region" description="Gly residues" evidence="2">
    <location>
        <begin position="53"/>
        <end position="167"/>
    </location>
</feature>
<dbReference type="EMBL" id="JAPTSV010000009">
    <property type="protein sequence ID" value="KAJ1524220.1"/>
    <property type="molecule type" value="Genomic_DNA"/>
</dbReference>
<dbReference type="InterPro" id="IPR032472">
    <property type="entry name" value="ArgoL2"/>
</dbReference>
<feature type="compositionally biased region" description="Pro residues" evidence="2">
    <location>
        <begin position="25"/>
        <end position="37"/>
    </location>
</feature>
<dbReference type="CDD" id="cd04657">
    <property type="entry name" value="Piwi_ago-like"/>
    <property type="match status" value="1"/>
</dbReference>
<dbReference type="Pfam" id="PF02171">
    <property type="entry name" value="Piwi"/>
    <property type="match status" value="1"/>
</dbReference>
<feature type="domain" description="PAZ" evidence="3">
    <location>
        <begin position="471"/>
        <end position="584"/>
    </location>
</feature>
<evidence type="ECO:0000313" key="5">
    <source>
        <dbReference type="EMBL" id="KAJ1524220.1"/>
    </source>
</evidence>
<reference evidence="5" key="1">
    <citation type="submission" date="2022-12" db="EMBL/GenBank/DDBJ databases">
        <title>Chromosome-level genome assembly of the bean flower thrips Megalurothrips usitatus.</title>
        <authorList>
            <person name="Ma L."/>
            <person name="Liu Q."/>
            <person name="Li H."/>
            <person name="Cai W."/>
        </authorList>
    </citation>
    <scope>NUCLEOTIDE SEQUENCE</scope>
    <source>
        <strain evidence="5">Cailab_2022a</strain>
    </source>
</reference>
<dbReference type="InterPro" id="IPR012337">
    <property type="entry name" value="RNaseH-like_sf"/>
</dbReference>
<dbReference type="Pfam" id="PF16486">
    <property type="entry name" value="ArgoN"/>
    <property type="match status" value="1"/>
</dbReference>
<protein>
    <recommendedName>
        <fullName evidence="7">Protein argonaute-2-like</fullName>
    </recommendedName>
</protein>
<organism evidence="5 6">
    <name type="scientific">Megalurothrips usitatus</name>
    <name type="common">bean blossom thrips</name>
    <dbReference type="NCBI Taxonomy" id="439358"/>
    <lineage>
        <taxon>Eukaryota</taxon>
        <taxon>Metazoa</taxon>
        <taxon>Ecdysozoa</taxon>
        <taxon>Arthropoda</taxon>
        <taxon>Hexapoda</taxon>
        <taxon>Insecta</taxon>
        <taxon>Pterygota</taxon>
        <taxon>Neoptera</taxon>
        <taxon>Paraneoptera</taxon>
        <taxon>Thysanoptera</taxon>
        <taxon>Terebrantia</taxon>
        <taxon>Thripoidea</taxon>
        <taxon>Thripidae</taxon>
        <taxon>Megalurothrips</taxon>
    </lineage>
</organism>
<dbReference type="AlphaFoldDB" id="A0AAV7XI33"/>
<dbReference type="InterPro" id="IPR032473">
    <property type="entry name" value="Argonaute_Mid_dom"/>
</dbReference>
<dbReference type="SMART" id="SM00950">
    <property type="entry name" value="Piwi"/>
    <property type="match status" value="1"/>
</dbReference>
<feature type="compositionally biased region" description="Low complexity" evidence="2">
    <location>
        <begin position="224"/>
        <end position="244"/>
    </location>
</feature>
<evidence type="ECO:0000256" key="2">
    <source>
        <dbReference type="SAM" id="MobiDB-lite"/>
    </source>
</evidence>
<dbReference type="PROSITE" id="PS50822">
    <property type="entry name" value="PIWI"/>
    <property type="match status" value="1"/>
</dbReference>
<dbReference type="PROSITE" id="PS50821">
    <property type="entry name" value="PAZ"/>
    <property type="match status" value="1"/>
</dbReference>
<dbReference type="SMART" id="SM01163">
    <property type="entry name" value="DUF1785"/>
    <property type="match status" value="1"/>
</dbReference>
<feature type="domain" description="Piwi" evidence="4">
    <location>
        <begin position="747"/>
        <end position="1050"/>
    </location>
</feature>
<dbReference type="Proteomes" id="UP001075354">
    <property type="component" value="Chromosome 9"/>
</dbReference>
<keyword evidence="6" id="KW-1185">Reference proteome</keyword>
<gene>
    <name evidence="5" type="ORF">ONE63_010740</name>
</gene>
<evidence type="ECO:0000256" key="1">
    <source>
        <dbReference type="RuleBase" id="RU361178"/>
    </source>
</evidence>
<dbReference type="PANTHER" id="PTHR22891">
    <property type="entry name" value="EUKARYOTIC TRANSLATION INITIATION FACTOR 2C"/>
    <property type="match status" value="1"/>
</dbReference>
<feature type="compositionally biased region" description="Pro residues" evidence="2">
    <location>
        <begin position="201"/>
        <end position="223"/>
    </location>
</feature>
<dbReference type="Gene3D" id="2.170.260.10">
    <property type="entry name" value="paz domain"/>
    <property type="match status" value="1"/>
</dbReference>